<dbReference type="HOGENOM" id="CLU_2175122_0_0_1"/>
<protein>
    <submittedName>
        <fullName evidence="2">Uncharacterized protein</fullName>
    </submittedName>
</protein>
<sequence length="110" mass="12100">MSLIFCNKIHGDNKIRDVSYSHSEILYAIFSDMDFTEGSLQDAQQHRWLEACIGGAIAGRLAGETSPPAAPAMASSSSGRCRPSSGSSRWSSRRPPRHSDVNGRRYRCLI</sequence>
<dbReference type="AlphaFoldDB" id="A0A0E0LSC2"/>
<evidence type="ECO:0000313" key="3">
    <source>
        <dbReference type="Proteomes" id="UP000026962"/>
    </source>
</evidence>
<proteinExistence type="predicted"/>
<evidence type="ECO:0000256" key="1">
    <source>
        <dbReference type="SAM" id="MobiDB-lite"/>
    </source>
</evidence>
<feature type="region of interest" description="Disordered" evidence="1">
    <location>
        <begin position="64"/>
        <end position="103"/>
    </location>
</feature>
<dbReference type="EnsemblPlants" id="OPUNC08G05820.2">
    <property type="protein sequence ID" value="OPUNC08G05820.2"/>
    <property type="gene ID" value="OPUNC08G05820"/>
</dbReference>
<dbReference type="Gramene" id="OPUNC08G05820.2">
    <property type="protein sequence ID" value="OPUNC08G05820.2"/>
    <property type="gene ID" value="OPUNC08G05820"/>
</dbReference>
<name>A0A0E0LSC2_ORYPU</name>
<feature type="compositionally biased region" description="Low complexity" evidence="1">
    <location>
        <begin position="71"/>
        <end position="90"/>
    </location>
</feature>
<keyword evidence="3" id="KW-1185">Reference proteome</keyword>
<dbReference type="Proteomes" id="UP000026962">
    <property type="component" value="Chromosome 8"/>
</dbReference>
<evidence type="ECO:0000313" key="2">
    <source>
        <dbReference type="EnsemblPlants" id="OPUNC08G05820.2"/>
    </source>
</evidence>
<accession>A0A0E0LSC2</accession>
<reference evidence="2" key="1">
    <citation type="submission" date="2015-04" db="UniProtKB">
        <authorList>
            <consortium name="EnsemblPlants"/>
        </authorList>
    </citation>
    <scope>IDENTIFICATION</scope>
</reference>
<reference evidence="2" key="2">
    <citation type="submission" date="2018-05" db="EMBL/GenBank/DDBJ databases">
        <title>OpunRS2 (Oryza punctata Reference Sequence Version 2).</title>
        <authorList>
            <person name="Zhang J."/>
            <person name="Kudrna D."/>
            <person name="Lee S."/>
            <person name="Talag J."/>
            <person name="Welchert J."/>
            <person name="Wing R.A."/>
        </authorList>
    </citation>
    <scope>NUCLEOTIDE SEQUENCE [LARGE SCALE GENOMIC DNA]</scope>
</reference>
<organism evidence="2">
    <name type="scientific">Oryza punctata</name>
    <name type="common">Red rice</name>
    <dbReference type="NCBI Taxonomy" id="4537"/>
    <lineage>
        <taxon>Eukaryota</taxon>
        <taxon>Viridiplantae</taxon>
        <taxon>Streptophyta</taxon>
        <taxon>Embryophyta</taxon>
        <taxon>Tracheophyta</taxon>
        <taxon>Spermatophyta</taxon>
        <taxon>Magnoliopsida</taxon>
        <taxon>Liliopsida</taxon>
        <taxon>Poales</taxon>
        <taxon>Poaceae</taxon>
        <taxon>BOP clade</taxon>
        <taxon>Oryzoideae</taxon>
        <taxon>Oryzeae</taxon>
        <taxon>Oryzinae</taxon>
        <taxon>Oryza</taxon>
    </lineage>
</organism>